<dbReference type="GO" id="GO:0051028">
    <property type="term" value="P:mRNA transport"/>
    <property type="evidence" value="ECO:0007669"/>
    <property type="project" value="UniProtKB-KW"/>
</dbReference>
<evidence type="ECO:0000313" key="14">
    <source>
        <dbReference type="EMBL" id="KAK0171080.1"/>
    </source>
</evidence>
<dbReference type="GO" id="GO:0031965">
    <property type="term" value="C:nuclear membrane"/>
    <property type="evidence" value="ECO:0007669"/>
    <property type="project" value="UniProtKB-SubCell"/>
</dbReference>
<reference evidence="14" key="1">
    <citation type="journal article" date="2023" name="bioRxiv">
        <title>Scaffold-level genome assemblies of two parasitoid biocontrol wasps reveal the parthenogenesis mechanism and an associated novel virus.</title>
        <authorList>
            <person name="Inwood S."/>
            <person name="Skelly J."/>
            <person name="Guhlin J."/>
            <person name="Harrop T."/>
            <person name="Goldson S."/>
            <person name="Dearden P."/>
        </authorList>
    </citation>
    <scope>NUCLEOTIDE SEQUENCE</scope>
    <source>
        <strain evidence="14">Irish</strain>
        <tissue evidence="14">Whole body</tissue>
    </source>
</reference>
<evidence type="ECO:0000256" key="3">
    <source>
        <dbReference type="ARBA" id="ARBA00005760"/>
    </source>
</evidence>
<comment type="subcellular location">
    <subcellularLocation>
        <location evidence="1">Nucleus membrane</location>
        <topology evidence="1">Multi-pass membrane protein</topology>
    </subcellularLocation>
    <subcellularLocation>
        <location evidence="2">Nucleus</location>
        <location evidence="2">Nuclear pore complex</location>
    </subcellularLocation>
</comment>
<accession>A0AA39FKG1</accession>
<keyword evidence="12" id="KW-0539">Nucleus</keyword>
<feature type="transmembrane region" description="Helical" evidence="13">
    <location>
        <begin position="20"/>
        <end position="43"/>
    </location>
</feature>
<comment type="similarity">
    <text evidence="3">Belongs to the NDC1 family.</text>
</comment>
<protein>
    <recommendedName>
        <fullName evidence="16">Nucleoporin NDC1</fullName>
    </recommendedName>
</protein>
<evidence type="ECO:0000256" key="13">
    <source>
        <dbReference type="SAM" id="Phobius"/>
    </source>
</evidence>
<keyword evidence="6" id="KW-0509">mRNA transport</keyword>
<evidence type="ECO:0000256" key="1">
    <source>
        <dbReference type="ARBA" id="ARBA00004232"/>
    </source>
</evidence>
<keyword evidence="8 13" id="KW-1133">Transmembrane helix</keyword>
<gene>
    <name evidence="14" type="ORF">PV328_008842</name>
</gene>
<dbReference type="Pfam" id="PF09531">
    <property type="entry name" value="Ndc1_Nup"/>
    <property type="match status" value="1"/>
</dbReference>
<dbReference type="InterPro" id="IPR019049">
    <property type="entry name" value="Nucleoporin_prot_Ndc1/Nup"/>
</dbReference>
<sequence>MSEITHRGCKELLFQRMLMAVASSILVQIIFMSCVVLITNLNITSPLSWIEDTLEIITCFRMWCYFTVLATVIVLQGIICSKNYLNKPPYAETRFAMFYNLFTPHNFMVGTLYLTIGIVLVWLHLSLKGDEYNSLTINCTTIYGTCLVEEYLFLIIGGLWTGIHYFIKTNIFGIQRLQFPIIPQTKFTQISRGIGLVLPVSMIGAIWPCLYYLIVYYFIGSYIRGIVASMLFINVDNEPLDQMTKLLNISLIFHLWLYATLFALTMNSMFLLFQVYLTEWMPFAIGQGVYNTSQPIITLSEALAMKKVPIIQYLGYLDLVTLAQKEKSRRSNLFTLSQPGGHPYNWNCIIVKSLELINEFAKEIDIVCCCKQTMKKSPIETINYHSEHPYVYHMRNLASPVPPPVPAASNNPTNPQSFISGKYIMEFIKTTRRNFINYLLSKPIIFYFFGTQYDAKINHLLNNGQPVIWAVDGLSSLAVASLTEDPYGIVQKDLPGIIDALVLLKQSLEKLHKMNMLSRKPYHDDKDIRQMLTSLRAANRRSIYRIIIAFKEYIDDLILEQPIKDQLQNFFVCKE</sequence>
<feature type="transmembrane region" description="Helical" evidence="13">
    <location>
        <begin position="63"/>
        <end position="85"/>
    </location>
</feature>
<feature type="transmembrane region" description="Helical" evidence="13">
    <location>
        <begin position="255"/>
        <end position="277"/>
    </location>
</feature>
<evidence type="ECO:0000256" key="4">
    <source>
        <dbReference type="ARBA" id="ARBA00022448"/>
    </source>
</evidence>
<name>A0AA39FKG1_9HYME</name>
<evidence type="ECO:0000256" key="10">
    <source>
        <dbReference type="ARBA" id="ARBA00023132"/>
    </source>
</evidence>
<evidence type="ECO:0000256" key="9">
    <source>
        <dbReference type="ARBA" id="ARBA00023010"/>
    </source>
</evidence>
<keyword evidence="11 13" id="KW-0472">Membrane</keyword>
<keyword evidence="10" id="KW-0906">Nuclear pore complex</keyword>
<evidence type="ECO:0000256" key="11">
    <source>
        <dbReference type="ARBA" id="ARBA00023136"/>
    </source>
</evidence>
<dbReference type="EMBL" id="JAQQBS010000003">
    <property type="protein sequence ID" value="KAK0171080.1"/>
    <property type="molecule type" value="Genomic_DNA"/>
</dbReference>
<evidence type="ECO:0000256" key="12">
    <source>
        <dbReference type="ARBA" id="ARBA00023242"/>
    </source>
</evidence>
<dbReference type="GO" id="GO:0015031">
    <property type="term" value="P:protein transport"/>
    <property type="evidence" value="ECO:0007669"/>
    <property type="project" value="UniProtKB-KW"/>
</dbReference>
<feature type="transmembrane region" description="Helical" evidence="13">
    <location>
        <begin position="151"/>
        <end position="167"/>
    </location>
</feature>
<dbReference type="PANTHER" id="PTHR13269:SF6">
    <property type="entry name" value="NUCLEOPORIN NDC1"/>
    <property type="match status" value="1"/>
</dbReference>
<dbReference type="GO" id="GO:0006999">
    <property type="term" value="P:nuclear pore organization"/>
    <property type="evidence" value="ECO:0007669"/>
    <property type="project" value="TreeGrafter"/>
</dbReference>
<dbReference type="AlphaFoldDB" id="A0AA39FKG1"/>
<evidence type="ECO:0000256" key="7">
    <source>
        <dbReference type="ARBA" id="ARBA00022927"/>
    </source>
</evidence>
<keyword evidence="15" id="KW-1185">Reference proteome</keyword>
<evidence type="ECO:0008006" key="16">
    <source>
        <dbReference type="Google" id="ProtNLM"/>
    </source>
</evidence>
<reference evidence="14" key="2">
    <citation type="submission" date="2023-03" db="EMBL/GenBank/DDBJ databases">
        <authorList>
            <person name="Inwood S.N."/>
            <person name="Skelly J.G."/>
            <person name="Guhlin J."/>
            <person name="Harrop T.W.R."/>
            <person name="Goldson S.G."/>
            <person name="Dearden P.K."/>
        </authorList>
    </citation>
    <scope>NUCLEOTIDE SEQUENCE</scope>
    <source>
        <strain evidence="14">Irish</strain>
        <tissue evidence="14">Whole body</tissue>
    </source>
</reference>
<proteinExistence type="inferred from homology"/>
<feature type="transmembrane region" description="Helical" evidence="13">
    <location>
        <begin position="106"/>
        <end position="125"/>
    </location>
</feature>
<evidence type="ECO:0000256" key="5">
    <source>
        <dbReference type="ARBA" id="ARBA00022692"/>
    </source>
</evidence>
<keyword evidence="7" id="KW-0653">Protein transport</keyword>
<dbReference type="GO" id="GO:0030674">
    <property type="term" value="F:protein-macromolecule adaptor activity"/>
    <property type="evidence" value="ECO:0007669"/>
    <property type="project" value="TreeGrafter"/>
</dbReference>
<evidence type="ECO:0000256" key="8">
    <source>
        <dbReference type="ARBA" id="ARBA00022989"/>
    </source>
</evidence>
<comment type="caution">
    <text evidence="14">The sequence shown here is derived from an EMBL/GenBank/DDBJ whole genome shotgun (WGS) entry which is preliminary data.</text>
</comment>
<feature type="transmembrane region" description="Helical" evidence="13">
    <location>
        <begin position="187"/>
        <end position="207"/>
    </location>
</feature>
<evidence type="ECO:0000256" key="2">
    <source>
        <dbReference type="ARBA" id="ARBA00004567"/>
    </source>
</evidence>
<keyword evidence="4" id="KW-0813">Transport</keyword>
<evidence type="ECO:0000256" key="6">
    <source>
        <dbReference type="ARBA" id="ARBA00022816"/>
    </source>
</evidence>
<dbReference type="PROSITE" id="PS51257">
    <property type="entry name" value="PROKAR_LIPOPROTEIN"/>
    <property type="match status" value="1"/>
</dbReference>
<keyword evidence="9" id="KW-0811">Translocation</keyword>
<dbReference type="Proteomes" id="UP001168990">
    <property type="component" value="Unassembled WGS sequence"/>
</dbReference>
<dbReference type="GO" id="GO:0070762">
    <property type="term" value="C:nuclear pore transmembrane ring"/>
    <property type="evidence" value="ECO:0007669"/>
    <property type="project" value="TreeGrafter"/>
</dbReference>
<organism evidence="14 15">
    <name type="scientific">Microctonus aethiopoides</name>
    <dbReference type="NCBI Taxonomy" id="144406"/>
    <lineage>
        <taxon>Eukaryota</taxon>
        <taxon>Metazoa</taxon>
        <taxon>Ecdysozoa</taxon>
        <taxon>Arthropoda</taxon>
        <taxon>Hexapoda</taxon>
        <taxon>Insecta</taxon>
        <taxon>Pterygota</taxon>
        <taxon>Neoptera</taxon>
        <taxon>Endopterygota</taxon>
        <taxon>Hymenoptera</taxon>
        <taxon>Apocrita</taxon>
        <taxon>Ichneumonoidea</taxon>
        <taxon>Braconidae</taxon>
        <taxon>Euphorinae</taxon>
        <taxon>Microctonus</taxon>
    </lineage>
</organism>
<dbReference type="PANTHER" id="PTHR13269">
    <property type="entry name" value="NUCLEOPORIN NDC1"/>
    <property type="match status" value="1"/>
</dbReference>
<keyword evidence="5 13" id="KW-0812">Transmembrane</keyword>
<evidence type="ECO:0000313" key="15">
    <source>
        <dbReference type="Proteomes" id="UP001168990"/>
    </source>
</evidence>